<evidence type="ECO:0000313" key="12">
    <source>
        <dbReference type="EMBL" id="SIT75320.1"/>
    </source>
</evidence>
<accession>A0A1R3WFS3</accession>
<comment type="catalytic activity">
    <reaction evidence="8">
        <text>L-seryl-[protein] + ATP = O-phospho-L-seryl-[protein] + ADP + H(+)</text>
        <dbReference type="Rhea" id="RHEA:17989"/>
        <dbReference type="Rhea" id="RHEA-COMP:9863"/>
        <dbReference type="Rhea" id="RHEA-COMP:11604"/>
        <dbReference type="ChEBI" id="CHEBI:15378"/>
        <dbReference type="ChEBI" id="CHEBI:29999"/>
        <dbReference type="ChEBI" id="CHEBI:30616"/>
        <dbReference type="ChEBI" id="CHEBI:83421"/>
        <dbReference type="ChEBI" id="CHEBI:456216"/>
        <dbReference type="EC" id="2.7.11.1"/>
    </reaction>
</comment>
<evidence type="ECO:0000256" key="3">
    <source>
        <dbReference type="ARBA" id="ARBA00022679"/>
    </source>
</evidence>
<dbReference type="Gene3D" id="3.30.200.20">
    <property type="entry name" value="Phosphorylase Kinase, domain 1"/>
    <property type="match status" value="1"/>
</dbReference>
<keyword evidence="10" id="KW-1133">Transmembrane helix</keyword>
<dbReference type="GO" id="GO:0004674">
    <property type="term" value="F:protein serine/threonine kinase activity"/>
    <property type="evidence" value="ECO:0007669"/>
    <property type="project" value="UniProtKB-KW"/>
</dbReference>
<feature type="transmembrane region" description="Helical" evidence="10">
    <location>
        <begin position="297"/>
        <end position="318"/>
    </location>
</feature>
<dbReference type="AlphaFoldDB" id="A0A1R3WFS3"/>
<evidence type="ECO:0000259" key="11">
    <source>
        <dbReference type="PROSITE" id="PS50011"/>
    </source>
</evidence>
<dbReference type="OrthoDB" id="9813021at2"/>
<proteinExistence type="predicted"/>
<dbReference type="InterPro" id="IPR000719">
    <property type="entry name" value="Prot_kinase_dom"/>
</dbReference>
<feature type="region of interest" description="Disordered" evidence="9">
    <location>
        <begin position="340"/>
        <end position="408"/>
    </location>
</feature>
<evidence type="ECO:0000256" key="6">
    <source>
        <dbReference type="ARBA" id="ARBA00022840"/>
    </source>
</evidence>
<evidence type="ECO:0000256" key="4">
    <source>
        <dbReference type="ARBA" id="ARBA00022741"/>
    </source>
</evidence>
<feature type="compositionally biased region" description="Pro residues" evidence="9">
    <location>
        <begin position="387"/>
        <end position="401"/>
    </location>
</feature>
<dbReference type="SUPFAM" id="SSF56112">
    <property type="entry name" value="Protein kinase-like (PK-like)"/>
    <property type="match status" value="1"/>
</dbReference>
<dbReference type="Gene3D" id="1.10.510.10">
    <property type="entry name" value="Transferase(Phosphotransferase) domain 1"/>
    <property type="match status" value="1"/>
</dbReference>
<dbReference type="InterPro" id="IPR050660">
    <property type="entry name" value="NEK_Ser/Thr_kinase"/>
</dbReference>
<name>A0A1R3WFS3_9BACT</name>
<dbReference type="EMBL" id="FTPP01000001">
    <property type="protein sequence ID" value="SIT75320.1"/>
    <property type="molecule type" value="Genomic_DNA"/>
</dbReference>
<dbReference type="PANTHER" id="PTHR43671">
    <property type="entry name" value="SERINE/THREONINE-PROTEIN KINASE NEK"/>
    <property type="match status" value="1"/>
</dbReference>
<organism evidence="12 13">
    <name type="scientific">Pontibacter indicus</name>
    <dbReference type="NCBI Taxonomy" id="1317125"/>
    <lineage>
        <taxon>Bacteria</taxon>
        <taxon>Pseudomonadati</taxon>
        <taxon>Bacteroidota</taxon>
        <taxon>Cytophagia</taxon>
        <taxon>Cytophagales</taxon>
        <taxon>Hymenobacteraceae</taxon>
        <taxon>Pontibacter</taxon>
    </lineage>
</organism>
<sequence>MGSMSIPETNGIFATNYLLKEQLSSGRVEEVWKAEDWTAEGAPVTLRLYAPHIRLDHHSLELLQREQEQRASLQHPHLLTPSNFGVYEGIPFEVAPLQSQHTLAQSATLPERELARLISQVGSALEYLHLQKPPLPHRQINPGNIIVDAQGNYLLAVPALSNQLRTLLHRATGTPLAEGTAYAAPELFGPHPKHSGASDIFALGVCLYELCTGETPWLGNGGLSLNQGAEIPIVPEPYSRIWSNLVRACLHPNPEKRPTARVLVEEANYFLEHGKWKSYGAFGHVTAESIVYKRRSWLWPTLLFVLLLAGLGAAYYFFVWRTQNDDLAADTEVTKSTPVIPAIPNTAEASDSSDVAIPDTPVSKPPVQQPKASEQVRQAPQTSKPAPTRPAPSRPAQPTYPQPTNLEGFLNGLLNEEIPLQVRDRWRTPIKKYFSPDAIIYARMHNAPLGSFGVSEFIDILLSAEEGNSIVIDKIIYDEEDKNAIDEMNVSIITTQ</sequence>
<keyword evidence="10" id="KW-0472">Membrane</keyword>
<protein>
    <recommendedName>
        <fullName evidence="1">non-specific serine/threonine protein kinase</fullName>
        <ecNumber evidence="1">2.7.11.1</ecNumber>
    </recommendedName>
</protein>
<evidence type="ECO:0000256" key="1">
    <source>
        <dbReference type="ARBA" id="ARBA00012513"/>
    </source>
</evidence>
<dbReference type="InterPro" id="IPR011009">
    <property type="entry name" value="Kinase-like_dom_sf"/>
</dbReference>
<reference evidence="13" key="1">
    <citation type="submission" date="2017-01" db="EMBL/GenBank/DDBJ databases">
        <authorList>
            <person name="Varghese N."/>
            <person name="Submissions S."/>
        </authorList>
    </citation>
    <scope>NUCLEOTIDE SEQUENCE [LARGE SCALE GENOMIC DNA]</scope>
    <source>
        <strain evidence="13">LP100</strain>
    </source>
</reference>
<keyword evidence="10" id="KW-0812">Transmembrane</keyword>
<keyword evidence="3" id="KW-0808">Transferase</keyword>
<dbReference type="Pfam" id="PF00069">
    <property type="entry name" value="Pkinase"/>
    <property type="match status" value="1"/>
</dbReference>
<evidence type="ECO:0000256" key="5">
    <source>
        <dbReference type="ARBA" id="ARBA00022777"/>
    </source>
</evidence>
<dbReference type="PANTHER" id="PTHR43671:SF98">
    <property type="entry name" value="SERINE_THREONINE-PROTEIN KINASE NEK11"/>
    <property type="match status" value="1"/>
</dbReference>
<dbReference type="EC" id="2.7.11.1" evidence="1"/>
<gene>
    <name evidence="12" type="ORF">SAMN05444128_0199</name>
</gene>
<dbReference type="GO" id="GO:0005524">
    <property type="term" value="F:ATP binding"/>
    <property type="evidence" value="ECO:0007669"/>
    <property type="project" value="UniProtKB-KW"/>
</dbReference>
<evidence type="ECO:0000256" key="10">
    <source>
        <dbReference type="SAM" id="Phobius"/>
    </source>
</evidence>
<dbReference type="STRING" id="1317125.SAMN05444128_0199"/>
<feature type="domain" description="Protein kinase" evidence="11">
    <location>
        <begin position="17"/>
        <end position="271"/>
    </location>
</feature>
<keyword evidence="5 12" id="KW-0418">Kinase</keyword>
<dbReference type="PROSITE" id="PS50011">
    <property type="entry name" value="PROTEIN_KINASE_DOM"/>
    <property type="match status" value="1"/>
</dbReference>
<keyword evidence="13" id="KW-1185">Reference proteome</keyword>
<comment type="catalytic activity">
    <reaction evidence="7">
        <text>L-threonyl-[protein] + ATP = O-phospho-L-threonyl-[protein] + ADP + H(+)</text>
        <dbReference type="Rhea" id="RHEA:46608"/>
        <dbReference type="Rhea" id="RHEA-COMP:11060"/>
        <dbReference type="Rhea" id="RHEA-COMP:11605"/>
        <dbReference type="ChEBI" id="CHEBI:15378"/>
        <dbReference type="ChEBI" id="CHEBI:30013"/>
        <dbReference type="ChEBI" id="CHEBI:30616"/>
        <dbReference type="ChEBI" id="CHEBI:61977"/>
        <dbReference type="ChEBI" id="CHEBI:456216"/>
        <dbReference type="EC" id="2.7.11.1"/>
    </reaction>
</comment>
<evidence type="ECO:0000256" key="9">
    <source>
        <dbReference type="SAM" id="MobiDB-lite"/>
    </source>
</evidence>
<evidence type="ECO:0000256" key="7">
    <source>
        <dbReference type="ARBA" id="ARBA00047899"/>
    </source>
</evidence>
<feature type="compositionally biased region" description="Polar residues" evidence="9">
    <location>
        <begin position="370"/>
        <end position="381"/>
    </location>
</feature>
<keyword evidence="6" id="KW-0067">ATP-binding</keyword>
<evidence type="ECO:0000256" key="8">
    <source>
        <dbReference type="ARBA" id="ARBA00048679"/>
    </source>
</evidence>
<keyword evidence="2 12" id="KW-0723">Serine/threonine-protein kinase</keyword>
<dbReference type="Proteomes" id="UP000187181">
    <property type="component" value="Unassembled WGS sequence"/>
</dbReference>
<evidence type="ECO:0000256" key="2">
    <source>
        <dbReference type="ARBA" id="ARBA00022527"/>
    </source>
</evidence>
<evidence type="ECO:0000313" key="13">
    <source>
        <dbReference type="Proteomes" id="UP000187181"/>
    </source>
</evidence>
<keyword evidence="4" id="KW-0547">Nucleotide-binding</keyword>